<keyword evidence="9" id="KW-0227">DNA damage</keyword>
<feature type="region of interest" description="Disordered" evidence="11">
    <location>
        <begin position="122"/>
        <end position="162"/>
    </location>
</feature>
<accession>A0A162YD94</accession>
<keyword evidence="5 9" id="KW-0805">Transcription regulation</keyword>
<dbReference type="AlphaFoldDB" id="A0A162YD94"/>
<evidence type="ECO:0000256" key="3">
    <source>
        <dbReference type="ARBA" id="ARBA00018504"/>
    </source>
</evidence>
<protein>
    <recommendedName>
        <fullName evidence="3 9">Chromatin modification-related protein EAF6</fullName>
    </recommendedName>
</protein>
<keyword evidence="4 9" id="KW-0156">Chromatin regulator</keyword>
<reference evidence="13" key="1">
    <citation type="submission" date="2015-06" db="EMBL/GenBank/DDBJ databases">
        <title>Expansion of signal transduction pathways in fungi by whole-genome duplication.</title>
        <authorList>
            <consortium name="DOE Joint Genome Institute"/>
            <person name="Corrochano L.M."/>
            <person name="Kuo A."/>
            <person name="Marcet-Houben M."/>
            <person name="Polaino S."/>
            <person name="Salamov A."/>
            <person name="Villalobos J.M."/>
            <person name="Alvarez M.I."/>
            <person name="Avalos J."/>
            <person name="Benito E.P."/>
            <person name="Benoit I."/>
            <person name="Burger G."/>
            <person name="Camino L.P."/>
            <person name="Canovas D."/>
            <person name="Cerda-Olmedo E."/>
            <person name="Cheng J.-F."/>
            <person name="Dominguez A."/>
            <person name="Elias M."/>
            <person name="Eslava A.P."/>
            <person name="Glaser F."/>
            <person name="Grimwood J."/>
            <person name="Gutierrez G."/>
            <person name="Heitman J."/>
            <person name="Henrissat B."/>
            <person name="Iturriaga E.A."/>
            <person name="Lang B.F."/>
            <person name="Lavin J.L."/>
            <person name="Lee S."/>
            <person name="Li W."/>
            <person name="Lindquist E."/>
            <person name="Lopez-Garcia S."/>
            <person name="Luque E.M."/>
            <person name="Marcos A.T."/>
            <person name="Martin J."/>
            <person name="McCluskey K."/>
            <person name="Medina H.R."/>
            <person name="Miralles-Duran A."/>
            <person name="Miyazaki A."/>
            <person name="Munoz-Torres E."/>
            <person name="Oguiza J.A."/>
            <person name="Ohm R."/>
            <person name="Olmedo M."/>
            <person name="Orejas M."/>
            <person name="Ortiz-Castellanos L."/>
            <person name="Pisabarro A.G."/>
            <person name="Rodriguez-Romero J."/>
            <person name="Ruiz-Herrera J."/>
            <person name="Ruiz-Vazquez R."/>
            <person name="Sanz C."/>
            <person name="Schackwitz W."/>
            <person name="Schmutz J."/>
            <person name="Shahriari M."/>
            <person name="Shelest E."/>
            <person name="Silva-Franco F."/>
            <person name="Soanes D."/>
            <person name="Syed K."/>
            <person name="Tagua V.G."/>
            <person name="Talbot N.J."/>
            <person name="Thon M."/>
            <person name="De vries R.P."/>
            <person name="Wiebenga A."/>
            <person name="Yadav J.S."/>
            <person name="Braun E.L."/>
            <person name="Baker S."/>
            <person name="Garre V."/>
            <person name="Horwitz B."/>
            <person name="Torres-Martinez S."/>
            <person name="Idnurm A."/>
            <person name="Herrera-Estrella A."/>
            <person name="Gabaldon T."/>
            <person name="Grigoriev I.V."/>
        </authorList>
    </citation>
    <scope>NUCLEOTIDE SEQUENCE [LARGE SCALE GENOMIC DNA]</scope>
    <source>
        <strain evidence="13">NRRL 1555(-)</strain>
    </source>
</reference>
<dbReference type="GO" id="GO:0005634">
    <property type="term" value="C:nucleus"/>
    <property type="evidence" value="ECO:0007669"/>
    <property type="project" value="UniProtKB-SubCell"/>
</dbReference>
<dbReference type="RefSeq" id="XP_018298035.1">
    <property type="nucleotide sequence ID" value="XM_018434725.1"/>
</dbReference>
<dbReference type="PANTHER" id="PTHR13476">
    <property type="entry name" value="CHROMATIN MODIFICATION-RELATED PROTEIN MEAF6"/>
    <property type="match status" value="1"/>
</dbReference>
<keyword evidence="13" id="KW-1185">Reference proteome</keyword>
<organism evidence="12 13">
    <name type="scientific">Phycomyces blakesleeanus (strain ATCC 8743b / DSM 1359 / FGSC 10004 / NBRC 33097 / NRRL 1555)</name>
    <dbReference type="NCBI Taxonomy" id="763407"/>
    <lineage>
        <taxon>Eukaryota</taxon>
        <taxon>Fungi</taxon>
        <taxon>Fungi incertae sedis</taxon>
        <taxon>Mucoromycota</taxon>
        <taxon>Mucoromycotina</taxon>
        <taxon>Mucoromycetes</taxon>
        <taxon>Mucorales</taxon>
        <taxon>Phycomycetaceae</taxon>
        <taxon>Phycomyces</taxon>
    </lineage>
</organism>
<evidence type="ECO:0000256" key="4">
    <source>
        <dbReference type="ARBA" id="ARBA00022853"/>
    </source>
</evidence>
<evidence type="ECO:0000256" key="1">
    <source>
        <dbReference type="ARBA" id="ARBA00004123"/>
    </source>
</evidence>
<dbReference type="OrthoDB" id="440324at2759"/>
<evidence type="ECO:0000256" key="11">
    <source>
        <dbReference type="SAM" id="MobiDB-lite"/>
    </source>
</evidence>
<feature type="compositionally biased region" description="Basic and acidic residues" evidence="11">
    <location>
        <begin position="124"/>
        <end position="140"/>
    </location>
</feature>
<comment type="subcellular location">
    <subcellularLocation>
        <location evidence="1 9">Nucleus</location>
    </subcellularLocation>
</comment>
<evidence type="ECO:0000256" key="5">
    <source>
        <dbReference type="ARBA" id="ARBA00023015"/>
    </source>
</evidence>
<dbReference type="VEuPathDB" id="FungiDB:PHYBLDRAFT_163045"/>
<dbReference type="GeneID" id="28995631"/>
<keyword evidence="8 9" id="KW-0539">Nucleus</keyword>
<evidence type="ECO:0000256" key="6">
    <source>
        <dbReference type="ARBA" id="ARBA00023054"/>
    </source>
</evidence>
<evidence type="ECO:0000256" key="10">
    <source>
        <dbReference type="SAM" id="Coils"/>
    </source>
</evidence>
<dbReference type="InterPro" id="IPR015418">
    <property type="entry name" value="Eaf6"/>
</dbReference>
<keyword evidence="6 10" id="KW-0175">Coiled coil</keyword>
<keyword evidence="9" id="KW-0234">DNA repair</keyword>
<evidence type="ECO:0000313" key="13">
    <source>
        <dbReference type="Proteomes" id="UP000077315"/>
    </source>
</evidence>
<keyword evidence="7 9" id="KW-0804">Transcription</keyword>
<dbReference type="GO" id="GO:0006325">
    <property type="term" value="P:chromatin organization"/>
    <property type="evidence" value="ECO:0007669"/>
    <property type="project" value="UniProtKB-KW"/>
</dbReference>
<sequence>MPDITAKETEESKSAEQAITKQKYEEAKLELQSLLARKKQVDTNLVCQRPNDIHVYILIYKQINLEDSIYRFEGSYLEDTQHNGNIIRGFEGYLSSRPDKRKPKFTELDRLFSLSSSTYQKALAQKEEKEQESSQDDRSMHSGSSLSVRRDKKRKKLSSGDILRKKKRYDSIGRESEDELDV</sequence>
<dbReference type="FunCoup" id="A0A162YD94">
    <property type="interactions" value="316"/>
</dbReference>
<evidence type="ECO:0000313" key="12">
    <source>
        <dbReference type="EMBL" id="OAD79995.1"/>
    </source>
</evidence>
<name>A0A162YD94_PHYB8</name>
<comment type="subunit">
    <text evidence="9">Component of the NuA4 histone acetyltransferase complex.</text>
</comment>
<comment type="similarity">
    <text evidence="2 9">Belongs to the EAF6 family.</text>
</comment>
<evidence type="ECO:0000256" key="2">
    <source>
        <dbReference type="ARBA" id="ARBA00010916"/>
    </source>
</evidence>
<comment type="function">
    <text evidence="9">Component of the NuA4 histone acetyltransferase complex which is involved in transcriptional activation of selected genes principally by acetylation of nucleosomal histone H4 and H2A. The NuA4 complex is also involved in DNA repair.</text>
</comment>
<dbReference type="GO" id="GO:0035267">
    <property type="term" value="C:NuA4 histone acetyltransferase complex"/>
    <property type="evidence" value="ECO:0007669"/>
    <property type="project" value="UniProtKB-UniRule"/>
</dbReference>
<dbReference type="STRING" id="763407.A0A162YD94"/>
<proteinExistence type="inferred from homology"/>
<dbReference type="InParanoid" id="A0A162YD94"/>
<dbReference type="Pfam" id="PF09340">
    <property type="entry name" value="NuA4"/>
    <property type="match status" value="1"/>
</dbReference>
<gene>
    <name evidence="12" type="ORF">PHYBLDRAFT_163045</name>
</gene>
<dbReference type="EMBL" id="KV440972">
    <property type="protein sequence ID" value="OAD79995.1"/>
    <property type="molecule type" value="Genomic_DNA"/>
</dbReference>
<evidence type="ECO:0000256" key="8">
    <source>
        <dbReference type="ARBA" id="ARBA00023242"/>
    </source>
</evidence>
<dbReference type="Proteomes" id="UP000077315">
    <property type="component" value="Unassembled WGS sequence"/>
</dbReference>
<evidence type="ECO:0000256" key="7">
    <source>
        <dbReference type="ARBA" id="ARBA00023163"/>
    </source>
</evidence>
<feature type="coiled-coil region" evidence="10">
    <location>
        <begin position="17"/>
        <end position="44"/>
    </location>
</feature>
<evidence type="ECO:0000256" key="9">
    <source>
        <dbReference type="RuleBase" id="RU368022"/>
    </source>
</evidence>
<dbReference type="GO" id="GO:0006281">
    <property type="term" value="P:DNA repair"/>
    <property type="evidence" value="ECO:0007669"/>
    <property type="project" value="UniProtKB-UniRule"/>
</dbReference>